<evidence type="ECO:0000313" key="3">
    <source>
        <dbReference type="Proteomes" id="UP000663829"/>
    </source>
</evidence>
<sequence length="143" mass="16960">PYYSHPTYISSTIDQIYNLMYVLRQISDNQLVVETIQNNNHEQNTSLLLLKNKNYTNIRTDNIYKVRYAIVDDEPTVDIYSLIDNYFLKTFQCGINHIKQLEIMYMETTTILIINDGKTIWSYDFQSLTNRCVKRTSLIRTVE</sequence>
<dbReference type="EMBL" id="CAJNOQ010055167">
    <property type="protein sequence ID" value="CAF1659525.1"/>
    <property type="molecule type" value="Genomic_DNA"/>
</dbReference>
<name>A0A816F839_9BILA</name>
<dbReference type="AlphaFoldDB" id="A0A816F839"/>
<dbReference type="Proteomes" id="UP000663829">
    <property type="component" value="Unassembled WGS sequence"/>
</dbReference>
<reference evidence="1" key="1">
    <citation type="submission" date="2021-02" db="EMBL/GenBank/DDBJ databases">
        <authorList>
            <person name="Nowell W R."/>
        </authorList>
    </citation>
    <scope>NUCLEOTIDE SEQUENCE</scope>
</reference>
<evidence type="ECO:0000313" key="2">
    <source>
        <dbReference type="EMBL" id="CAF4604230.1"/>
    </source>
</evidence>
<accession>A0A816F839</accession>
<feature type="non-terminal residue" evidence="1">
    <location>
        <position position="1"/>
    </location>
</feature>
<dbReference type="Proteomes" id="UP000681722">
    <property type="component" value="Unassembled WGS sequence"/>
</dbReference>
<evidence type="ECO:0000313" key="1">
    <source>
        <dbReference type="EMBL" id="CAF1659525.1"/>
    </source>
</evidence>
<comment type="caution">
    <text evidence="1">The sequence shown here is derived from an EMBL/GenBank/DDBJ whole genome shotgun (WGS) entry which is preliminary data.</text>
</comment>
<keyword evidence="3" id="KW-1185">Reference proteome</keyword>
<feature type="non-terminal residue" evidence="1">
    <location>
        <position position="143"/>
    </location>
</feature>
<protein>
    <submittedName>
        <fullName evidence="1">Uncharacterized protein</fullName>
    </submittedName>
</protein>
<proteinExistence type="predicted"/>
<dbReference type="EMBL" id="CAJOBC010128570">
    <property type="protein sequence ID" value="CAF4604230.1"/>
    <property type="molecule type" value="Genomic_DNA"/>
</dbReference>
<gene>
    <name evidence="1" type="ORF">GPM918_LOCUS45919</name>
    <name evidence="2" type="ORF">SRO942_LOCUS48975</name>
</gene>
<organism evidence="1 3">
    <name type="scientific">Didymodactylos carnosus</name>
    <dbReference type="NCBI Taxonomy" id="1234261"/>
    <lineage>
        <taxon>Eukaryota</taxon>
        <taxon>Metazoa</taxon>
        <taxon>Spiralia</taxon>
        <taxon>Gnathifera</taxon>
        <taxon>Rotifera</taxon>
        <taxon>Eurotatoria</taxon>
        <taxon>Bdelloidea</taxon>
        <taxon>Philodinida</taxon>
        <taxon>Philodinidae</taxon>
        <taxon>Didymodactylos</taxon>
    </lineage>
</organism>